<reference evidence="3 4" key="1">
    <citation type="submission" date="2018-08" db="EMBL/GenBank/DDBJ databases">
        <title>A genome reference for cultivated species of the human gut microbiota.</title>
        <authorList>
            <person name="Zou Y."/>
            <person name="Xue W."/>
            <person name="Luo G."/>
        </authorList>
    </citation>
    <scope>NUCLEOTIDE SEQUENCE [LARGE SCALE GENOMIC DNA]</scope>
    <source>
        <strain evidence="3 4">AF13-3LB</strain>
    </source>
</reference>
<sequence>MSPHIRIYIECSGYVRMQGGIVMTSATRSFAVVLTTVMLLGTCACGTQSADPTRSDAPRVTTEKPMPHSTSSPSQSAEPDQSSSSSDSTASMESKSESSDSSLVYEHDGDFPASDVRARSLRLDLPQSVQETAYWCAPASLQMVLHYRGLDASQATLAQEMNTSSETGTEYEDLARVASLRIFGAVPANDAEAGYRAVILEPHQNNAQAREAFEQRVMHDLSQDYPVFVSINLRAAYGTAQDAVHQVVLYGMDTDESGRAKRFLYRDPSYTQQDPQYEGKKSVSADELWHAMIENPEPAYVW</sequence>
<dbReference type="EMBL" id="QRZV01000003">
    <property type="protein sequence ID" value="RGW09267.1"/>
    <property type="molecule type" value="Genomic_DNA"/>
</dbReference>
<proteinExistence type="predicted"/>
<comment type="caution">
    <text evidence="3">The sequence shown here is derived from an EMBL/GenBank/DDBJ whole genome shotgun (WGS) entry which is preliminary data.</text>
</comment>
<name>A0A395XD73_9BIFI</name>
<gene>
    <name evidence="3" type="ORF">DWV92_06310</name>
</gene>
<feature type="region of interest" description="Disordered" evidence="1">
    <location>
        <begin position="48"/>
        <end position="108"/>
    </location>
</feature>
<evidence type="ECO:0000259" key="2">
    <source>
        <dbReference type="Pfam" id="PF13529"/>
    </source>
</evidence>
<evidence type="ECO:0000313" key="4">
    <source>
        <dbReference type="Proteomes" id="UP000265970"/>
    </source>
</evidence>
<feature type="domain" description="Peptidase C39-like" evidence="2">
    <location>
        <begin position="124"/>
        <end position="268"/>
    </location>
</feature>
<protein>
    <recommendedName>
        <fullName evidence="2">Peptidase C39-like domain-containing protein</fullName>
    </recommendedName>
</protein>
<evidence type="ECO:0000256" key="1">
    <source>
        <dbReference type="SAM" id="MobiDB-lite"/>
    </source>
</evidence>
<dbReference type="InterPro" id="IPR039564">
    <property type="entry name" value="Peptidase_C39-like"/>
</dbReference>
<dbReference type="Gene3D" id="3.90.70.10">
    <property type="entry name" value="Cysteine proteinases"/>
    <property type="match status" value="1"/>
</dbReference>
<feature type="compositionally biased region" description="Basic and acidic residues" evidence="1">
    <location>
        <begin position="53"/>
        <end position="66"/>
    </location>
</feature>
<feature type="compositionally biased region" description="Low complexity" evidence="1">
    <location>
        <begin position="71"/>
        <end position="93"/>
    </location>
</feature>
<evidence type="ECO:0000313" key="3">
    <source>
        <dbReference type="EMBL" id="RGW09267.1"/>
    </source>
</evidence>
<organism evidence="3 4">
    <name type="scientific">Bifidobacterium pseudolongum</name>
    <dbReference type="NCBI Taxonomy" id="1694"/>
    <lineage>
        <taxon>Bacteria</taxon>
        <taxon>Bacillati</taxon>
        <taxon>Actinomycetota</taxon>
        <taxon>Actinomycetes</taxon>
        <taxon>Bifidobacteriales</taxon>
        <taxon>Bifidobacteriaceae</taxon>
        <taxon>Bifidobacterium</taxon>
    </lineage>
</organism>
<dbReference type="Pfam" id="PF13529">
    <property type="entry name" value="Peptidase_C39_2"/>
    <property type="match status" value="1"/>
</dbReference>
<dbReference type="AlphaFoldDB" id="A0A395XD73"/>
<accession>A0A395XD73</accession>
<dbReference type="Proteomes" id="UP000265970">
    <property type="component" value="Unassembled WGS sequence"/>
</dbReference>